<evidence type="ECO:0000313" key="2">
    <source>
        <dbReference type="Proteomes" id="UP001177021"/>
    </source>
</evidence>
<dbReference type="EMBL" id="CASHSV030000823">
    <property type="protein sequence ID" value="CAJ2677112.1"/>
    <property type="molecule type" value="Genomic_DNA"/>
</dbReference>
<protein>
    <submittedName>
        <fullName evidence="1">Uncharacterized protein</fullName>
    </submittedName>
</protein>
<organism evidence="1 2">
    <name type="scientific">Trifolium pratense</name>
    <name type="common">Red clover</name>
    <dbReference type="NCBI Taxonomy" id="57577"/>
    <lineage>
        <taxon>Eukaryota</taxon>
        <taxon>Viridiplantae</taxon>
        <taxon>Streptophyta</taxon>
        <taxon>Embryophyta</taxon>
        <taxon>Tracheophyta</taxon>
        <taxon>Spermatophyta</taxon>
        <taxon>Magnoliopsida</taxon>
        <taxon>eudicotyledons</taxon>
        <taxon>Gunneridae</taxon>
        <taxon>Pentapetalae</taxon>
        <taxon>rosids</taxon>
        <taxon>fabids</taxon>
        <taxon>Fabales</taxon>
        <taxon>Fabaceae</taxon>
        <taxon>Papilionoideae</taxon>
        <taxon>50 kb inversion clade</taxon>
        <taxon>NPAAA clade</taxon>
        <taxon>Hologalegina</taxon>
        <taxon>IRL clade</taxon>
        <taxon>Trifolieae</taxon>
        <taxon>Trifolium</taxon>
    </lineage>
</organism>
<name>A0ACB0M8D3_TRIPR</name>
<evidence type="ECO:0000313" key="1">
    <source>
        <dbReference type="EMBL" id="CAJ2677112.1"/>
    </source>
</evidence>
<accession>A0ACB0M8D3</accession>
<keyword evidence="2" id="KW-1185">Reference proteome</keyword>
<proteinExistence type="predicted"/>
<reference evidence="1" key="1">
    <citation type="submission" date="2023-10" db="EMBL/GenBank/DDBJ databases">
        <authorList>
            <person name="Rodriguez Cubillos JULIANA M."/>
            <person name="De Vega J."/>
        </authorList>
    </citation>
    <scope>NUCLEOTIDE SEQUENCE</scope>
</reference>
<dbReference type="Proteomes" id="UP001177021">
    <property type="component" value="Unassembled WGS sequence"/>
</dbReference>
<comment type="caution">
    <text evidence="1">The sequence shown here is derived from an EMBL/GenBank/DDBJ whole genome shotgun (WGS) entry which is preliminary data.</text>
</comment>
<gene>
    <name evidence="1" type="ORF">MILVUS5_LOCUS39687</name>
</gene>
<sequence length="129" mass="14940">MHCIYTVKREKHILVLLWLLFIFFNASVFSLLSISTKLRHRRDSTSLRRCSSTSVYVLSSFFQFWICNFSSFWQNSSQLSLQSGRNKNPDHSHICSATTKPSKIFLQKIPNQFLTTSVTATMVLGRTEL</sequence>